<reference evidence="1 2" key="1">
    <citation type="submission" date="2014-09" db="EMBL/GenBank/DDBJ databases">
        <title>Genome sequences of Lysobacter dokdonensis DS-58.</title>
        <authorList>
            <person name="Kim J.F."/>
            <person name="Kwak M.-J."/>
        </authorList>
    </citation>
    <scope>NUCLEOTIDE SEQUENCE [LARGE SCALE GENOMIC DNA]</scope>
    <source>
        <strain evidence="1 2">DS-58</strain>
    </source>
</reference>
<protein>
    <submittedName>
        <fullName evidence="1">Uncharacterized protein</fullName>
    </submittedName>
</protein>
<evidence type="ECO:0000313" key="2">
    <source>
        <dbReference type="Proteomes" id="UP000030518"/>
    </source>
</evidence>
<keyword evidence="2" id="KW-1185">Reference proteome</keyword>
<dbReference type="EMBL" id="JRKJ01000023">
    <property type="protein sequence ID" value="KGQ17896.1"/>
    <property type="molecule type" value="Genomic_DNA"/>
</dbReference>
<gene>
    <name evidence="1" type="ORF">LF41_1750</name>
</gene>
<accession>A0A0A2WCS3</accession>
<dbReference type="AlphaFoldDB" id="A0A0A2WCS3"/>
<comment type="caution">
    <text evidence="1">The sequence shown here is derived from an EMBL/GenBank/DDBJ whole genome shotgun (WGS) entry which is preliminary data.</text>
</comment>
<organism evidence="1 2">
    <name type="scientific">Lysobacter dokdonensis DS-58</name>
    <dbReference type="NCBI Taxonomy" id="1300345"/>
    <lineage>
        <taxon>Bacteria</taxon>
        <taxon>Pseudomonadati</taxon>
        <taxon>Pseudomonadota</taxon>
        <taxon>Gammaproteobacteria</taxon>
        <taxon>Lysobacterales</taxon>
        <taxon>Lysobacteraceae</taxon>
        <taxon>Noviluteimonas</taxon>
    </lineage>
</organism>
<name>A0A0A2WCS3_9GAMM</name>
<proteinExistence type="predicted"/>
<sequence>MAAWLRFQREGMAFKGGTVAWWQFQKEPTDCKGATAAWLQSDRENMASRMKKEGFG</sequence>
<evidence type="ECO:0000313" key="1">
    <source>
        <dbReference type="EMBL" id="KGQ17896.1"/>
    </source>
</evidence>
<dbReference type="Proteomes" id="UP000030518">
    <property type="component" value="Unassembled WGS sequence"/>
</dbReference>